<name>A0A0T6AV21_9SCAR</name>
<dbReference type="GO" id="GO:0008270">
    <property type="term" value="F:zinc ion binding"/>
    <property type="evidence" value="ECO:0007669"/>
    <property type="project" value="UniProtKB-KW"/>
</dbReference>
<protein>
    <recommendedName>
        <fullName evidence="7">C2HC/C3H-type domain-containing protein</fullName>
    </recommendedName>
</protein>
<accession>A0A0T6AV21</accession>
<keyword evidence="9" id="KW-1185">Reference proteome</keyword>
<dbReference type="InterPro" id="IPR049899">
    <property type="entry name" value="Znf_C2HC_C3H"/>
</dbReference>
<organism evidence="8 9">
    <name type="scientific">Oryctes borbonicus</name>
    <dbReference type="NCBI Taxonomy" id="1629725"/>
    <lineage>
        <taxon>Eukaryota</taxon>
        <taxon>Metazoa</taxon>
        <taxon>Ecdysozoa</taxon>
        <taxon>Arthropoda</taxon>
        <taxon>Hexapoda</taxon>
        <taxon>Insecta</taxon>
        <taxon>Pterygota</taxon>
        <taxon>Neoptera</taxon>
        <taxon>Endopterygota</taxon>
        <taxon>Coleoptera</taxon>
        <taxon>Polyphaga</taxon>
        <taxon>Scarabaeiformia</taxon>
        <taxon>Scarabaeidae</taxon>
        <taxon>Dynastinae</taxon>
        <taxon>Oryctes</taxon>
    </lineage>
</organism>
<sequence length="112" mass="13239">MFPCYLCGRLFSVNSIYIHEPQCLKKWRTENDKLPPHKRRPEPLKPDIKFTPEGKIDNQATIEANWLSHLEQLVPCRICGRTFNPERVEVHEKSCKGQAFKKFQDFKVEILQ</sequence>
<dbReference type="Gene3D" id="3.30.160.60">
    <property type="entry name" value="Classic Zinc Finger"/>
    <property type="match status" value="2"/>
</dbReference>
<evidence type="ECO:0000259" key="7">
    <source>
        <dbReference type="PROSITE" id="PS52027"/>
    </source>
</evidence>
<feature type="domain" description="C2HC/C3H-type" evidence="7">
    <location>
        <begin position="1"/>
        <end position="29"/>
    </location>
</feature>
<dbReference type="Proteomes" id="UP000051574">
    <property type="component" value="Unassembled WGS sequence"/>
</dbReference>
<reference evidence="8 9" key="1">
    <citation type="submission" date="2015-09" db="EMBL/GenBank/DDBJ databases">
        <title>Draft genome of the scarab beetle Oryctes borbonicus.</title>
        <authorList>
            <person name="Meyer J.M."/>
            <person name="Markov G.V."/>
            <person name="Baskaran P."/>
            <person name="Herrmann M."/>
            <person name="Sommer R.J."/>
            <person name="Roedelsperger C."/>
        </authorList>
    </citation>
    <scope>NUCLEOTIDE SEQUENCE [LARGE SCALE GENOMIC DNA]</scope>
    <source>
        <strain evidence="8">OB123</strain>
        <tissue evidence="8">Whole animal</tissue>
    </source>
</reference>
<evidence type="ECO:0000256" key="2">
    <source>
        <dbReference type="ARBA" id="ARBA00022737"/>
    </source>
</evidence>
<dbReference type="PROSITE" id="PS52027">
    <property type="entry name" value="ZF_C2HC_C3H"/>
    <property type="match status" value="2"/>
</dbReference>
<gene>
    <name evidence="8" type="ORF">AMK59_7761</name>
</gene>
<evidence type="ECO:0000256" key="5">
    <source>
        <dbReference type="PROSITE-ProRule" id="PRU01371"/>
    </source>
</evidence>
<evidence type="ECO:0000256" key="4">
    <source>
        <dbReference type="ARBA" id="ARBA00022833"/>
    </source>
</evidence>
<dbReference type="OrthoDB" id="265955at2759"/>
<dbReference type="InterPro" id="IPR026319">
    <property type="entry name" value="ZC2HC1A/B-like"/>
</dbReference>
<evidence type="ECO:0000256" key="6">
    <source>
        <dbReference type="SAM" id="MobiDB-lite"/>
    </source>
</evidence>
<keyword evidence="3 5" id="KW-0863">Zinc-finger</keyword>
<dbReference type="Pfam" id="PF13913">
    <property type="entry name" value="zf-C2HC_2"/>
    <property type="match status" value="2"/>
</dbReference>
<proteinExistence type="predicted"/>
<dbReference type="AlphaFoldDB" id="A0A0T6AV21"/>
<evidence type="ECO:0000256" key="3">
    <source>
        <dbReference type="ARBA" id="ARBA00022771"/>
    </source>
</evidence>
<feature type="region of interest" description="Disordered" evidence="6">
    <location>
        <begin position="32"/>
        <end position="52"/>
    </location>
</feature>
<dbReference type="EMBL" id="LJIG01022750">
    <property type="protein sequence ID" value="KRT78914.1"/>
    <property type="molecule type" value="Genomic_DNA"/>
</dbReference>
<keyword evidence="1" id="KW-0479">Metal-binding</keyword>
<evidence type="ECO:0000313" key="9">
    <source>
        <dbReference type="Proteomes" id="UP000051574"/>
    </source>
</evidence>
<keyword evidence="2" id="KW-0677">Repeat</keyword>
<keyword evidence="4" id="KW-0862">Zinc</keyword>
<evidence type="ECO:0000313" key="8">
    <source>
        <dbReference type="EMBL" id="KRT78914.1"/>
    </source>
</evidence>
<dbReference type="PANTHER" id="PTHR13555">
    <property type="entry name" value="C2H2 ZINC FINGER CGI-62-RELATED"/>
    <property type="match status" value="1"/>
</dbReference>
<comment type="caution">
    <text evidence="8">The sequence shown here is derived from an EMBL/GenBank/DDBJ whole genome shotgun (WGS) entry which is preliminary data.</text>
</comment>
<evidence type="ECO:0000256" key="1">
    <source>
        <dbReference type="ARBA" id="ARBA00022723"/>
    </source>
</evidence>
<feature type="domain" description="C2HC/C3H-type" evidence="7">
    <location>
        <begin position="72"/>
        <end position="101"/>
    </location>
</feature>
<dbReference type="PANTHER" id="PTHR13555:SF68">
    <property type="entry name" value="ZINC FINGER PROTEIN 474"/>
    <property type="match status" value="1"/>
</dbReference>